<dbReference type="EMBL" id="CAXITT010000170">
    <property type="protein sequence ID" value="CAL1534419.1"/>
    <property type="molecule type" value="Genomic_DNA"/>
</dbReference>
<comment type="caution">
    <text evidence="5">The sequence shown here is derived from an EMBL/GenBank/DDBJ whole genome shotgun (WGS) entry which is preliminary data.</text>
</comment>
<comment type="pathway">
    <text evidence="3">Protein modification; protein glycosylation.</text>
</comment>
<dbReference type="GO" id="GO:0032580">
    <property type="term" value="C:Golgi cisterna membrane"/>
    <property type="evidence" value="ECO:0007669"/>
    <property type="project" value="UniProtKB-SubCell"/>
</dbReference>
<comment type="similarity">
    <text evidence="3">Belongs to the glycosyltransferase 11 family.</text>
</comment>
<accession>A0AAV2HNN1</accession>
<evidence type="ECO:0000313" key="6">
    <source>
        <dbReference type="Proteomes" id="UP001497497"/>
    </source>
</evidence>
<keyword evidence="3" id="KW-0812">Transmembrane</keyword>
<keyword evidence="1 3" id="KW-0328">Glycosyltransferase</keyword>
<sequence length="589" mass="63961">MRVNRRYQGPRSCAAKFWSRWNIFKVLLLLCVAGFAFTYLAVTPYSNQGLILEPDNIPEPITARKTYSPGANDNTPTSLSGLSTTATTQLEINETEHLSPSQATTAFFGDISSLATVASFGDISSQATSATSASVTEISSRARTVPLGDISSLARAVSFGDISSLATAASVTDPSTTVSVAAEKSNVNTKTSVREILSPVTIGTAGELPAKESTATYSSVYPTSVLSATTEKSASDTTSIRSTTEGSTNINNALSISTASSPTAEGASLSPSGLTDSPAEIPTVYTESTALEVTSAATAASSGNVQPLYVTSAFTGRLGNQMFIYAALIGIARAQNRTVFIKSGTDLEATFQITHLNDSIDSTGWENEGEAHYATFDPRFMNLTHVNKTINGYFQSWRYFHHNQDEVRSEFKFKDEIFRKAQEHLQKFRNESGDNFLVGVHVRRGDYLNDNNVKLGYGVPQASYFHNAFKTIRELFRDKNFTFLIASDDLTWCKENLKDPDVRIVTEESPLVHFAVLANCDHVVLSGGTYGWWAAWLSPGVKIYYSKFVVNGSWLEDGFTREDYYPPGWIGLDNMDALTGPAPASGLSY</sequence>
<dbReference type="InterPro" id="IPR002516">
    <property type="entry name" value="Glyco_trans_11"/>
</dbReference>
<name>A0AAV2HNN1_LYMST</name>
<dbReference type="EC" id="2.4.1.-" evidence="3"/>
<evidence type="ECO:0000256" key="1">
    <source>
        <dbReference type="ARBA" id="ARBA00022676"/>
    </source>
</evidence>
<keyword evidence="3" id="KW-0735">Signal-anchor</keyword>
<keyword evidence="6" id="KW-1185">Reference proteome</keyword>
<dbReference type="CDD" id="cd11301">
    <property type="entry name" value="Fut1_Fut2_like"/>
    <property type="match status" value="1"/>
</dbReference>
<dbReference type="AlphaFoldDB" id="A0AAV2HNN1"/>
<gene>
    <name evidence="5" type="ORF">GSLYS_00008379001</name>
</gene>
<keyword evidence="3" id="KW-0472">Membrane</keyword>
<dbReference type="GO" id="GO:0008107">
    <property type="term" value="F:galactoside 2-alpha-L-fucosyltransferase activity"/>
    <property type="evidence" value="ECO:0007669"/>
    <property type="project" value="InterPro"/>
</dbReference>
<evidence type="ECO:0000256" key="4">
    <source>
        <dbReference type="SAM" id="MobiDB-lite"/>
    </source>
</evidence>
<feature type="compositionally biased region" description="Polar residues" evidence="4">
    <location>
        <begin position="259"/>
        <end position="275"/>
    </location>
</feature>
<keyword evidence="3" id="KW-0325">Glycoprotein</keyword>
<reference evidence="5 6" key="1">
    <citation type="submission" date="2024-04" db="EMBL/GenBank/DDBJ databases">
        <authorList>
            <consortium name="Genoscope - CEA"/>
            <person name="William W."/>
        </authorList>
    </citation>
    <scope>NUCLEOTIDE SEQUENCE [LARGE SCALE GENOMIC DNA]</scope>
</reference>
<organism evidence="5 6">
    <name type="scientific">Lymnaea stagnalis</name>
    <name type="common">Great pond snail</name>
    <name type="synonym">Helix stagnalis</name>
    <dbReference type="NCBI Taxonomy" id="6523"/>
    <lineage>
        <taxon>Eukaryota</taxon>
        <taxon>Metazoa</taxon>
        <taxon>Spiralia</taxon>
        <taxon>Lophotrochozoa</taxon>
        <taxon>Mollusca</taxon>
        <taxon>Gastropoda</taxon>
        <taxon>Heterobranchia</taxon>
        <taxon>Euthyneura</taxon>
        <taxon>Panpulmonata</taxon>
        <taxon>Hygrophila</taxon>
        <taxon>Lymnaeoidea</taxon>
        <taxon>Lymnaeidae</taxon>
        <taxon>Lymnaea</taxon>
    </lineage>
</organism>
<protein>
    <recommendedName>
        <fullName evidence="3">L-Fucosyltransferase</fullName>
        <ecNumber evidence="3">2.4.1.-</ecNumber>
    </recommendedName>
</protein>
<keyword evidence="3" id="KW-0333">Golgi apparatus</keyword>
<keyword evidence="2 3" id="KW-0808">Transferase</keyword>
<dbReference type="PANTHER" id="PTHR11927:SF9">
    <property type="entry name" value="L-FUCOSYLTRANSFERASE"/>
    <property type="match status" value="1"/>
</dbReference>
<evidence type="ECO:0000256" key="3">
    <source>
        <dbReference type="RuleBase" id="RU363129"/>
    </source>
</evidence>
<evidence type="ECO:0000313" key="5">
    <source>
        <dbReference type="EMBL" id="CAL1534419.1"/>
    </source>
</evidence>
<feature type="transmembrane region" description="Helical" evidence="3">
    <location>
        <begin position="21"/>
        <end position="42"/>
    </location>
</feature>
<dbReference type="Pfam" id="PF01531">
    <property type="entry name" value="Glyco_transf_11"/>
    <property type="match status" value="1"/>
</dbReference>
<dbReference type="Proteomes" id="UP001497497">
    <property type="component" value="Unassembled WGS sequence"/>
</dbReference>
<proteinExistence type="inferred from homology"/>
<feature type="region of interest" description="Disordered" evidence="4">
    <location>
        <begin position="259"/>
        <end position="280"/>
    </location>
</feature>
<evidence type="ECO:0000256" key="2">
    <source>
        <dbReference type="ARBA" id="ARBA00022679"/>
    </source>
</evidence>
<dbReference type="PANTHER" id="PTHR11927">
    <property type="entry name" value="GALACTOSIDE 2-L-FUCOSYLTRANSFERASE"/>
    <property type="match status" value="1"/>
</dbReference>
<dbReference type="GO" id="GO:0005975">
    <property type="term" value="P:carbohydrate metabolic process"/>
    <property type="evidence" value="ECO:0007669"/>
    <property type="project" value="InterPro"/>
</dbReference>
<keyword evidence="3" id="KW-1133">Transmembrane helix</keyword>
<comment type="subcellular location">
    <subcellularLocation>
        <location evidence="3">Golgi apparatus</location>
        <location evidence="3">Golgi stack membrane</location>
        <topology evidence="3">Single-pass type II membrane protein</topology>
    </subcellularLocation>
</comment>